<dbReference type="Proteomes" id="UP000044625">
    <property type="component" value="Unassembled WGS sequence"/>
</dbReference>
<dbReference type="EMBL" id="CWJL01000018">
    <property type="protein sequence ID" value="CRY68180.1"/>
    <property type="molecule type" value="Genomic_DNA"/>
</dbReference>
<dbReference type="InterPro" id="IPR029462">
    <property type="entry name" value="Rnk_N"/>
</dbReference>
<protein>
    <recommendedName>
        <fullName evidence="1">Regulator of nucleoside diphosphate kinase</fullName>
    </recommendedName>
</protein>
<evidence type="ECO:0000313" key="5">
    <source>
        <dbReference type="EMBL" id="CRY68180.1"/>
    </source>
</evidence>
<feature type="domain" description="Transcription elongation factor GreA/GreB C-terminal" evidence="2">
    <location>
        <begin position="95"/>
        <end position="169"/>
    </location>
</feature>
<dbReference type="HAMAP" id="MF_00954">
    <property type="entry name" value="Rnk"/>
    <property type="match status" value="1"/>
</dbReference>
<evidence type="ECO:0000313" key="4">
    <source>
        <dbReference type="EMBL" id="CNH70384.1"/>
    </source>
</evidence>
<dbReference type="Gene3D" id="1.10.286.20">
    <property type="match status" value="1"/>
</dbReference>
<dbReference type="AlphaFoldDB" id="A0A0T9PKU0"/>
<proteinExistence type="inferred from homology"/>
<gene>
    <name evidence="1 4" type="primary">rnk</name>
    <name evidence="4" type="ORF">ERS008529_01909</name>
    <name evidence="5" type="ORF">ERS137968_03281</name>
</gene>
<evidence type="ECO:0000259" key="2">
    <source>
        <dbReference type="Pfam" id="PF01272"/>
    </source>
</evidence>
<dbReference type="GO" id="GO:0070063">
    <property type="term" value="F:RNA polymerase binding"/>
    <property type="evidence" value="ECO:0007669"/>
    <property type="project" value="InterPro"/>
</dbReference>
<dbReference type="STRING" id="1288385.ERS137968_03281"/>
<keyword evidence="4" id="KW-0418">Kinase</keyword>
<feature type="domain" description="Regulator of nucleoside diphosphate kinase N-terminal" evidence="3">
    <location>
        <begin position="49"/>
        <end position="88"/>
    </location>
</feature>
<reference evidence="7" key="2">
    <citation type="submission" date="2015-03" db="EMBL/GenBank/DDBJ databases">
        <authorList>
            <consortium name="Pathogen Informatics"/>
        </authorList>
    </citation>
    <scope>NUCLEOTIDE SEQUENCE [LARGE SCALE GENOMIC DNA]</scope>
    <source>
        <strain evidence="7">A125KOH2</strain>
    </source>
</reference>
<sequence>MIWISFFSCRKRLISANNLAIFEHPLSYGVGVLFLCFAEIELESGMTKPTITINELDAERLDALLAQPAFAGSVVAQALNEELDRAEILPPSAIPADVVTMNSRVRFRDLNSLEEHIRTLVYPASLKDSNEQLSVMAPLGAALLGLHVNDEISWKLPGGDETRITVLELLYQPEAAGEYHR</sequence>
<accession>A0A0T9PKU0</accession>
<dbReference type="SUPFAM" id="SSF54534">
    <property type="entry name" value="FKBP-like"/>
    <property type="match status" value="1"/>
</dbReference>
<dbReference type="Proteomes" id="UP000045840">
    <property type="component" value="Unassembled WGS sequence"/>
</dbReference>
<comment type="similarity">
    <text evidence="1">Belongs to the Rnk family.</text>
</comment>
<comment type="function">
    <text evidence="1">May act as an anti-Gre factor.</text>
</comment>
<reference evidence="5 6" key="3">
    <citation type="submission" date="2015-03" db="EMBL/GenBank/DDBJ databases">
        <authorList>
            <consortium name="Pathogen Informatics"/>
            <person name="Murphy D."/>
        </authorList>
    </citation>
    <scope>NUCLEOTIDE SEQUENCE [LARGE SCALE GENOMIC DNA]</scope>
    <source>
        <strain evidence="6">type strain: CIP110230</strain>
        <strain evidence="5">Type strain: CIP110230</strain>
    </source>
</reference>
<dbReference type="InterPro" id="IPR028625">
    <property type="entry name" value="Rnk"/>
</dbReference>
<dbReference type="GO" id="GO:0016301">
    <property type="term" value="F:kinase activity"/>
    <property type="evidence" value="ECO:0007669"/>
    <property type="project" value="UniProtKB-KW"/>
</dbReference>
<dbReference type="Pfam" id="PF14760">
    <property type="entry name" value="Rnk_N"/>
    <property type="match status" value="1"/>
</dbReference>
<name>A0A0T9PKU0_9GAMM</name>
<keyword evidence="6" id="KW-1185">Reference proteome</keyword>
<evidence type="ECO:0000259" key="3">
    <source>
        <dbReference type="Pfam" id="PF14760"/>
    </source>
</evidence>
<dbReference type="Gene3D" id="3.10.50.30">
    <property type="entry name" value="Transcription elongation factor, GreA/GreB, C-terminal domain"/>
    <property type="match status" value="1"/>
</dbReference>
<dbReference type="InterPro" id="IPR036953">
    <property type="entry name" value="GreA/GreB_C_sf"/>
</dbReference>
<dbReference type="FunFam" id="3.10.50.30:FF:000002">
    <property type="entry name" value="Regulator of nucleoside diphosphate kinase"/>
    <property type="match status" value="1"/>
</dbReference>
<dbReference type="EMBL" id="CQAZ01000014">
    <property type="protein sequence ID" value="CNH70384.1"/>
    <property type="molecule type" value="Genomic_DNA"/>
</dbReference>
<evidence type="ECO:0000313" key="6">
    <source>
        <dbReference type="Proteomes" id="UP000044625"/>
    </source>
</evidence>
<keyword evidence="4" id="KW-0808">Transferase</keyword>
<evidence type="ECO:0000313" key="7">
    <source>
        <dbReference type="Proteomes" id="UP000045840"/>
    </source>
</evidence>
<dbReference type="InterPro" id="IPR001437">
    <property type="entry name" value="Tscrpt_elong_fac_GreA/B_C"/>
</dbReference>
<dbReference type="PANTHER" id="PTHR30437">
    <property type="entry name" value="TRANSCRIPTION ELONGATION FACTOR GREA"/>
    <property type="match status" value="1"/>
</dbReference>
<evidence type="ECO:0000256" key="1">
    <source>
        <dbReference type="HAMAP-Rule" id="MF_00954"/>
    </source>
</evidence>
<dbReference type="NCBIfam" id="NF004396">
    <property type="entry name" value="PRK05753.1"/>
    <property type="match status" value="1"/>
</dbReference>
<dbReference type="GO" id="GO:0006354">
    <property type="term" value="P:DNA-templated transcription elongation"/>
    <property type="evidence" value="ECO:0007669"/>
    <property type="project" value="TreeGrafter"/>
</dbReference>
<dbReference type="PANTHER" id="PTHR30437:SF5">
    <property type="entry name" value="REGULATOR OF NUCLEOSIDE DIPHOSPHATE KINASE"/>
    <property type="match status" value="1"/>
</dbReference>
<dbReference type="GO" id="GO:0032784">
    <property type="term" value="P:regulation of DNA-templated transcription elongation"/>
    <property type="evidence" value="ECO:0007669"/>
    <property type="project" value="InterPro"/>
</dbReference>
<comment type="subunit">
    <text evidence="1">Interacts with the RNA polymerase.</text>
</comment>
<dbReference type="GO" id="GO:0003677">
    <property type="term" value="F:DNA binding"/>
    <property type="evidence" value="ECO:0007669"/>
    <property type="project" value="InterPro"/>
</dbReference>
<dbReference type="InterPro" id="IPR023459">
    <property type="entry name" value="Tscrpt_elong_fac_GreA/B_fam"/>
</dbReference>
<reference evidence="4" key="1">
    <citation type="submission" date="2015-03" db="EMBL/GenBank/DDBJ databases">
        <authorList>
            <person name="Murphy D."/>
        </authorList>
    </citation>
    <scope>NUCLEOTIDE SEQUENCE [LARGE SCALE GENOMIC DNA]</scope>
    <source>
        <strain evidence="4">A125KOH2</strain>
    </source>
</reference>
<organism evidence="4 7">
    <name type="scientific">Yersinia pekkanenii</name>
    <dbReference type="NCBI Taxonomy" id="1288385"/>
    <lineage>
        <taxon>Bacteria</taxon>
        <taxon>Pseudomonadati</taxon>
        <taxon>Pseudomonadota</taxon>
        <taxon>Gammaproteobacteria</taxon>
        <taxon>Enterobacterales</taxon>
        <taxon>Yersiniaceae</taxon>
        <taxon>Yersinia</taxon>
    </lineage>
</organism>
<dbReference type="Pfam" id="PF01272">
    <property type="entry name" value="GreA_GreB"/>
    <property type="match status" value="1"/>
</dbReference>